<dbReference type="SMART" id="SM00567">
    <property type="entry name" value="EZ_HEAT"/>
    <property type="match status" value="8"/>
</dbReference>
<gene>
    <name evidence="2" type="ORF">ACFFTR_36785</name>
</gene>
<sequence length="1424" mass="156622">MQQSYKAYISATQKDLLEYRAQVHDALRRLSIEDVAMESYVADGRPPLEKCLADVRRCDVYIGLFAWRYGFRPDGSDQSITELEYREARAHNKPCYIFLLAEDAAWPVKHVDQGEDRERIEALRTDLARSHVCSYFNSPQQLDSQVTAALANFRSGQRTAEPGPGGGALSDTDRDTYLRQLRRQYEGLDLDALSLGPPVEQPGAGLTSVFVEPSVREDAAPELPRAWRRRLQAEDGPGGEFEPPDRQQAVLLRESFESKVRHRLFDVVQDPARRLIVVLGDPGSGKTALTRFVALALAGADPEGRLAGLHGYLPVPIELRSYLAYTRDGGTGFLDYLDQRAAAGSLGLPREALLAHLQAGRPVLFLLDGLDEILDPQWRGDVAERIATFATRYPRVRVLVTSRLAGYPRGALARGGFEHFTLDDLDDGQIDAFLRAWHGPVSGPVGDPAAPTAEQRRAQLREAIAGSAALRELAGNPLLLTILSVTARTQELPRERWTLYDHAANVLIRHWDVGRRLREHHTGAEVLDEYNTKALLQRVALFMQSGPVGLGGNYIARAELLTLVEDFLVEQYEHPRGQASAMAGTIIDQLRERTFILSRYGPSAYGFEHRAFLEFFCAQAIVERFERGDEPYRYPKLQQLFRDRWADPSWREVLRLIVGRLPASQAGNLIQMLAVELNRPWPAGAFRQPPWNLVLAAQCVAEVPHPRLIASAARAVLREVILLIEHGVTVEDRAAVDLVEAEILPPVRVLGERWPGREEFAHWYRRRGIRVSWSGSAFATRLAALLASPHEGLEGLLDAELGTITDRRARHALVAGLAEVAAIPAAADRPAEANRRAHCGALLAARAENDQHGAVRLAALEALVAGFGDEPRTLARLAAAVAEDPFPELRLMAVRTLGDRPEREAVFQLLVGRAKHDPQERVRRAAVEVLGRRFAGRPELTDLLIDRVRADSDAGVMEAAAGALIAGFGATAEVRRLLLARLDAEPAMSAPPRSAMEDGVRRGVLRLLTRCCDPATARELLRAALAKDGDRDAGARGVALAELLRLEPEGAGLRELLADRAVADSDGGIRLTALRALDERFGPERDRLARAATEDTDAGVREYALARLAEQFPDPDTARLLATRAEADEAARPRLAATRLLAEHFTGTVQSRDLIIRQAAGETDTVVRLAAVRALIRSVADPAVQTQLFLRVEKDGEPQIVREAAEALADWRDYAGRVCDRLAARAQEDDYAGVRLAAIETLVSRQPFSEIADLLWDRAEHDPDPAVFRTAAETLAAGPDATGALAALLRHRAGPPAEPAIRREACELLGRRFGADPAARALLVQRARDDEEVEVRRAAVAALDEGGARRPEARALLIDLVDDPDWSVRRTAVHALGRYHGADEDVRALFIQRARTAGDADTRHLLAQALTWLPQADPADLPDA</sequence>
<evidence type="ECO:0000259" key="1">
    <source>
        <dbReference type="PROSITE" id="PS50837"/>
    </source>
</evidence>
<evidence type="ECO:0000313" key="3">
    <source>
        <dbReference type="Proteomes" id="UP001589608"/>
    </source>
</evidence>
<dbReference type="SUPFAM" id="SSF52540">
    <property type="entry name" value="P-loop containing nucleoside triphosphate hydrolases"/>
    <property type="match status" value="1"/>
</dbReference>
<dbReference type="Pfam" id="PF13646">
    <property type="entry name" value="HEAT_2"/>
    <property type="match status" value="2"/>
</dbReference>
<dbReference type="Gene3D" id="3.40.50.300">
    <property type="entry name" value="P-loop containing nucleotide triphosphate hydrolases"/>
    <property type="match status" value="1"/>
</dbReference>
<feature type="domain" description="NACHT" evidence="1">
    <location>
        <begin position="274"/>
        <end position="403"/>
    </location>
</feature>
<accession>A0ABV5MIK1</accession>
<dbReference type="InterPro" id="IPR027417">
    <property type="entry name" value="P-loop_NTPase"/>
</dbReference>
<dbReference type="InterPro" id="IPR007111">
    <property type="entry name" value="NACHT_NTPase"/>
</dbReference>
<dbReference type="SUPFAM" id="SSF48371">
    <property type="entry name" value="ARM repeat"/>
    <property type="match status" value="2"/>
</dbReference>
<dbReference type="Pfam" id="PF05729">
    <property type="entry name" value="NACHT"/>
    <property type="match status" value="1"/>
</dbReference>
<keyword evidence="3" id="KW-1185">Reference proteome</keyword>
<protein>
    <submittedName>
        <fullName evidence="2">HEAT repeat domain-containing protein</fullName>
    </submittedName>
</protein>
<dbReference type="InterPro" id="IPR025139">
    <property type="entry name" value="DUF4062"/>
</dbReference>
<dbReference type="PANTHER" id="PTHR12697">
    <property type="entry name" value="PBS LYASE HEAT-LIKE PROTEIN"/>
    <property type="match status" value="1"/>
</dbReference>
<comment type="caution">
    <text evidence="2">The sequence shown here is derived from an EMBL/GenBank/DDBJ whole genome shotgun (WGS) entry which is preliminary data.</text>
</comment>
<name>A0ABV5MIK1_9ACTN</name>
<dbReference type="InterPro" id="IPR004155">
    <property type="entry name" value="PBS_lyase_HEAT"/>
</dbReference>
<dbReference type="InterPro" id="IPR016024">
    <property type="entry name" value="ARM-type_fold"/>
</dbReference>
<dbReference type="Gene3D" id="1.25.10.10">
    <property type="entry name" value="Leucine-rich Repeat Variant"/>
    <property type="match status" value="3"/>
</dbReference>
<evidence type="ECO:0000313" key="2">
    <source>
        <dbReference type="EMBL" id="MFB9448675.1"/>
    </source>
</evidence>
<dbReference type="Pfam" id="PF13271">
    <property type="entry name" value="DUF4062"/>
    <property type="match status" value="1"/>
</dbReference>
<dbReference type="PANTHER" id="PTHR12697:SF5">
    <property type="entry name" value="DEOXYHYPUSINE HYDROXYLASE"/>
    <property type="match status" value="1"/>
</dbReference>
<dbReference type="RefSeq" id="WP_223101285.1">
    <property type="nucleotide sequence ID" value="NZ_CP061913.1"/>
</dbReference>
<dbReference type="InterPro" id="IPR011989">
    <property type="entry name" value="ARM-like"/>
</dbReference>
<dbReference type="PROSITE" id="PS50837">
    <property type="entry name" value="NACHT"/>
    <property type="match status" value="1"/>
</dbReference>
<reference evidence="2 3" key="1">
    <citation type="submission" date="2024-09" db="EMBL/GenBank/DDBJ databases">
        <authorList>
            <person name="Sun Q."/>
            <person name="Mori K."/>
        </authorList>
    </citation>
    <scope>NUCLEOTIDE SEQUENCE [LARGE SCALE GENOMIC DNA]</scope>
    <source>
        <strain evidence="2 3">JCM 3307</strain>
    </source>
</reference>
<organism evidence="2 3">
    <name type="scientific">Dactylosporangium vinaceum</name>
    <dbReference type="NCBI Taxonomy" id="53362"/>
    <lineage>
        <taxon>Bacteria</taxon>
        <taxon>Bacillati</taxon>
        <taxon>Actinomycetota</taxon>
        <taxon>Actinomycetes</taxon>
        <taxon>Micromonosporales</taxon>
        <taxon>Micromonosporaceae</taxon>
        <taxon>Dactylosporangium</taxon>
    </lineage>
</organism>
<dbReference type="EMBL" id="JBHMCA010000058">
    <property type="protein sequence ID" value="MFB9448675.1"/>
    <property type="molecule type" value="Genomic_DNA"/>
</dbReference>
<dbReference type="Proteomes" id="UP001589608">
    <property type="component" value="Unassembled WGS sequence"/>
</dbReference>
<proteinExistence type="predicted"/>